<feature type="repeat" description="ANK" evidence="3">
    <location>
        <begin position="300"/>
        <end position="332"/>
    </location>
</feature>
<dbReference type="Pfam" id="PF13857">
    <property type="entry name" value="Ank_5"/>
    <property type="match status" value="1"/>
</dbReference>
<keyword evidence="2 3" id="KW-0040">ANK repeat</keyword>
<feature type="compositionally biased region" description="Basic and acidic residues" evidence="4">
    <location>
        <begin position="1"/>
        <end position="21"/>
    </location>
</feature>
<dbReference type="PANTHER" id="PTHR24123">
    <property type="entry name" value="ANKYRIN REPEAT-CONTAINING"/>
    <property type="match status" value="1"/>
</dbReference>
<feature type="region of interest" description="Disordered" evidence="4">
    <location>
        <begin position="1"/>
        <end position="22"/>
    </location>
</feature>
<gene>
    <name evidence="5" type="ORF">ElyMa_000772700</name>
</gene>
<dbReference type="Gene3D" id="1.25.40.20">
    <property type="entry name" value="Ankyrin repeat-containing domain"/>
    <property type="match status" value="6"/>
</dbReference>
<feature type="repeat" description="ANK" evidence="3">
    <location>
        <begin position="164"/>
        <end position="196"/>
    </location>
</feature>
<dbReference type="InterPro" id="IPR051165">
    <property type="entry name" value="Multifunctional_ANK_Repeat"/>
</dbReference>
<evidence type="ECO:0000256" key="4">
    <source>
        <dbReference type="SAM" id="MobiDB-lite"/>
    </source>
</evidence>
<proteinExistence type="predicted"/>
<evidence type="ECO:0000313" key="6">
    <source>
        <dbReference type="Proteomes" id="UP000762676"/>
    </source>
</evidence>
<accession>A0AAV4GRW1</accession>
<evidence type="ECO:0000256" key="3">
    <source>
        <dbReference type="PROSITE-ProRule" id="PRU00023"/>
    </source>
</evidence>
<dbReference type="PANTHER" id="PTHR24123:SF33">
    <property type="entry name" value="PROTEIN HOS4"/>
    <property type="match status" value="1"/>
</dbReference>
<feature type="repeat" description="ANK" evidence="3">
    <location>
        <begin position="514"/>
        <end position="546"/>
    </location>
</feature>
<dbReference type="InterPro" id="IPR036770">
    <property type="entry name" value="Ankyrin_rpt-contain_sf"/>
</dbReference>
<keyword evidence="1" id="KW-0677">Repeat</keyword>
<dbReference type="PROSITE" id="PS50088">
    <property type="entry name" value="ANK_REPEAT"/>
    <property type="match status" value="8"/>
</dbReference>
<feature type="repeat" description="ANK" evidence="3">
    <location>
        <begin position="756"/>
        <end position="788"/>
    </location>
</feature>
<organism evidence="5 6">
    <name type="scientific">Elysia marginata</name>
    <dbReference type="NCBI Taxonomy" id="1093978"/>
    <lineage>
        <taxon>Eukaryota</taxon>
        <taxon>Metazoa</taxon>
        <taxon>Spiralia</taxon>
        <taxon>Lophotrochozoa</taxon>
        <taxon>Mollusca</taxon>
        <taxon>Gastropoda</taxon>
        <taxon>Heterobranchia</taxon>
        <taxon>Euthyneura</taxon>
        <taxon>Panpulmonata</taxon>
        <taxon>Sacoglossa</taxon>
        <taxon>Placobranchoidea</taxon>
        <taxon>Plakobranchidae</taxon>
        <taxon>Elysia</taxon>
    </lineage>
</organism>
<dbReference type="InterPro" id="IPR002110">
    <property type="entry name" value="Ankyrin_rpt"/>
</dbReference>
<dbReference type="AlphaFoldDB" id="A0AAV4GRW1"/>
<sequence length="1037" mass="114572">METRGASKRKSPSESKLDGRAAKNTQFKKPCFRDTAELNKAVDSSDISAVVDILVNKGLKFPESTLNAALLRAVDGGKKQIVRLLLSHGACTDKESETACSVLLAAVEHKYLDIVKELVKKGVPVDIQNVAGKTPLMLAVEKSCCIALTSFLVNCADIDLKDNRGKTALMLAVEQWDCEVVQKLLSCGCDEDIKDNNGNTAFELAQKNGFAGLLNVLKESDTSGYPALYEAAKGNDLNLVRQLLQFYPSCVQDYPSIDSPLAHLMHGDDSEWDGQIHCSFEMMELLLKARVKLSDTHFVLGFTPLMYAAWAGSERATQILLQHGADVSERGPKDQTPLWMAASRGHASVVKVLIKAGAYTSCNDASGQSPLEVAIKAGSKACIQALLIDVYCISPSVIVLMREHEMLDALLDVKDIWQSVLPKNSIYSRNPQYLHMILFYAIQVKSYHLVKALINYGVDVNWCYTYGEDAFWGPDLGVDCGESACPLFSALNDNKMLQIMLDAEADVNIRHKSTGYTALMHAAAHGNLKHVRLLLECRADMYAESKGWTALSLACKRHNQEVVSALLDAGMDVNYLSLTKETALWHSLQCFSYEDSIIELLIRRGANVNFAYTTGVTVLEKAVKTCPANIVEVILKNGADVNTQDRDGNTALFHALGIGIHSYNITQKKEKASLLLQYGANVDHINLSMTTPLMVAVKDQDNNLVEVLLAREPVPILNAQDVAGDTALHIAVKHSAEDNLRTLVSLGADINIVNAVNRSPLMVAVKNLEVQMVKALLSLGADFSFQDLPDVRQVWQADLESLFKSAQDRPWRRHYMYHLDSEREYSVSFMDCMKHLLEAGCSLHHQLQNCKLDVFVGMCIVKEKYELVQLLLKSGVGPKTLDLTDCSQIFPINFIINSAAIGRNAVSPMYTAIFLGKTRAITLFTQACFYHQSDIKMLQHPRTKAMLQELVEDSLSEDPPPLEELCPENWSLRTWSKLAVLRAVGYGEGREHRVRALPIPQGLQDELLCKHISVDVVSPLSVTGISYGTYRSDSDSD</sequence>
<keyword evidence="6" id="KW-1185">Reference proteome</keyword>
<dbReference type="PROSITE" id="PS50297">
    <property type="entry name" value="ANK_REP_REGION"/>
    <property type="match status" value="8"/>
</dbReference>
<dbReference type="SMART" id="SM00248">
    <property type="entry name" value="ANK"/>
    <property type="match status" value="18"/>
</dbReference>
<dbReference type="PRINTS" id="PR01415">
    <property type="entry name" value="ANKYRIN"/>
</dbReference>
<name>A0AAV4GRW1_9GAST</name>
<dbReference type="Proteomes" id="UP000762676">
    <property type="component" value="Unassembled WGS sequence"/>
</dbReference>
<protein>
    <submittedName>
        <fullName evidence="5">Ankyrin repeat protein</fullName>
    </submittedName>
</protein>
<evidence type="ECO:0000313" key="5">
    <source>
        <dbReference type="EMBL" id="GFR88538.1"/>
    </source>
</evidence>
<evidence type="ECO:0000256" key="1">
    <source>
        <dbReference type="ARBA" id="ARBA00022737"/>
    </source>
</evidence>
<feature type="repeat" description="ANK" evidence="3">
    <location>
        <begin position="614"/>
        <end position="646"/>
    </location>
</feature>
<feature type="repeat" description="ANK" evidence="3">
    <location>
        <begin position="546"/>
        <end position="578"/>
    </location>
</feature>
<feature type="repeat" description="ANK" evidence="3">
    <location>
        <begin position="333"/>
        <end position="365"/>
    </location>
</feature>
<comment type="caution">
    <text evidence="5">The sequence shown here is derived from an EMBL/GenBank/DDBJ whole genome shotgun (WGS) entry which is preliminary data.</text>
</comment>
<dbReference type="Pfam" id="PF00023">
    <property type="entry name" value="Ank"/>
    <property type="match status" value="1"/>
</dbReference>
<dbReference type="Pfam" id="PF12796">
    <property type="entry name" value="Ank_2"/>
    <property type="match status" value="4"/>
</dbReference>
<evidence type="ECO:0000256" key="2">
    <source>
        <dbReference type="ARBA" id="ARBA00023043"/>
    </source>
</evidence>
<reference evidence="5 6" key="1">
    <citation type="journal article" date="2021" name="Elife">
        <title>Chloroplast acquisition without the gene transfer in kleptoplastic sea slugs, Plakobranchus ocellatus.</title>
        <authorList>
            <person name="Maeda T."/>
            <person name="Takahashi S."/>
            <person name="Yoshida T."/>
            <person name="Shimamura S."/>
            <person name="Takaki Y."/>
            <person name="Nagai Y."/>
            <person name="Toyoda A."/>
            <person name="Suzuki Y."/>
            <person name="Arimoto A."/>
            <person name="Ishii H."/>
            <person name="Satoh N."/>
            <person name="Nishiyama T."/>
            <person name="Hasebe M."/>
            <person name="Maruyama T."/>
            <person name="Minagawa J."/>
            <person name="Obokata J."/>
            <person name="Shigenobu S."/>
        </authorList>
    </citation>
    <scope>NUCLEOTIDE SEQUENCE [LARGE SCALE GENOMIC DNA]</scope>
</reference>
<feature type="repeat" description="ANK" evidence="3">
    <location>
        <begin position="723"/>
        <end position="755"/>
    </location>
</feature>
<dbReference type="SUPFAM" id="SSF48403">
    <property type="entry name" value="Ankyrin repeat"/>
    <property type="match status" value="2"/>
</dbReference>
<dbReference type="EMBL" id="BMAT01001576">
    <property type="protein sequence ID" value="GFR88538.1"/>
    <property type="molecule type" value="Genomic_DNA"/>
</dbReference>